<dbReference type="Gene3D" id="3.60.10.10">
    <property type="entry name" value="Endonuclease/exonuclease/phosphatase"/>
    <property type="match status" value="1"/>
</dbReference>
<dbReference type="Gramene" id="AUR62014893-RA">
    <property type="protein sequence ID" value="AUR62014893-RA:cds"/>
    <property type="gene ID" value="AUR62014893"/>
</dbReference>
<dbReference type="InterPro" id="IPR001878">
    <property type="entry name" value="Znf_CCHC"/>
</dbReference>
<dbReference type="InterPro" id="IPR025836">
    <property type="entry name" value="Zn_knuckle_CX2CX4HX4C"/>
</dbReference>
<feature type="domain" description="CCHC-type" evidence="3">
    <location>
        <begin position="106"/>
        <end position="121"/>
    </location>
</feature>
<keyword evidence="5" id="KW-1185">Reference proteome</keyword>
<keyword evidence="1" id="KW-0863">Zinc-finger</keyword>
<dbReference type="EnsemblPlants" id="AUR62014893-RA">
    <property type="protein sequence ID" value="AUR62014893-RA:cds"/>
    <property type="gene ID" value="AUR62014893"/>
</dbReference>
<evidence type="ECO:0000256" key="1">
    <source>
        <dbReference type="PROSITE-ProRule" id="PRU00047"/>
    </source>
</evidence>
<reference evidence="4" key="2">
    <citation type="submission" date="2021-03" db="UniProtKB">
        <authorList>
            <consortium name="EnsemblPlants"/>
        </authorList>
    </citation>
    <scope>IDENTIFICATION</scope>
</reference>
<dbReference type="SUPFAM" id="SSF56219">
    <property type="entry name" value="DNase I-like"/>
    <property type="match status" value="1"/>
</dbReference>
<dbReference type="PANTHER" id="PTHR33710">
    <property type="entry name" value="BNAC02G09200D PROTEIN"/>
    <property type="match status" value="1"/>
</dbReference>
<dbReference type="GO" id="GO:0003676">
    <property type="term" value="F:nucleic acid binding"/>
    <property type="evidence" value="ECO:0007669"/>
    <property type="project" value="InterPro"/>
</dbReference>
<dbReference type="InterPro" id="IPR036691">
    <property type="entry name" value="Endo/exonu/phosph_ase_sf"/>
</dbReference>
<keyword evidence="1" id="KW-0479">Metal-binding</keyword>
<evidence type="ECO:0000313" key="4">
    <source>
        <dbReference type="EnsemblPlants" id="AUR62014893-RA:cds"/>
    </source>
</evidence>
<dbReference type="Pfam" id="PF14392">
    <property type="entry name" value="zf-CCHC_4"/>
    <property type="match status" value="1"/>
</dbReference>
<name>A0A803LLP6_CHEQI</name>
<dbReference type="PANTHER" id="PTHR33710:SF77">
    <property type="entry name" value="DNASE I-LIKE SUPERFAMILY PROTEIN"/>
    <property type="match status" value="1"/>
</dbReference>
<evidence type="ECO:0000313" key="5">
    <source>
        <dbReference type="Proteomes" id="UP000596660"/>
    </source>
</evidence>
<dbReference type="AlphaFoldDB" id="A0A803LLP6"/>
<proteinExistence type="predicted"/>
<feature type="compositionally biased region" description="Basic and acidic residues" evidence="2">
    <location>
        <begin position="12"/>
        <end position="29"/>
    </location>
</feature>
<keyword evidence="1" id="KW-0862">Zinc</keyword>
<protein>
    <recommendedName>
        <fullName evidence="3">CCHC-type domain-containing protein</fullName>
    </recommendedName>
</protein>
<sequence length="346" mass="39724">MGDSNEFLSLIEKEGSDSRKSEEFAKDDPNEAIDWDESGEIDDDARVELALVGKMDSEAKVGIDKSIRLRVMVDVRRPLIKHVKLKLRGGIEEFFEVKYEKTPLFCYFCGLMGHGIKDCDEHKECDNPTIPFGEWMKASPWKYRPGIRGENGGEAGKSSAGALFVTKPKTSEQRANEHEEWRFMVIYGHPEEENKYKTGQLLESLRDTNEKSWLVEGDLNLMLHSHEKRGGRGFCFEVADILRKAVDRCQLEDLGFIGHEFTWTNNQGGPKNIQERLDRFLANHAWREVFMGSFEMWLRDENCAEIVSEAWERGGDLCSKIAFTSSRLSAWSREKFGDFVKELNDC</sequence>
<accession>A0A803LLP6</accession>
<evidence type="ECO:0000259" key="3">
    <source>
        <dbReference type="PROSITE" id="PS50158"/>
    </source>
</evidence>
<reference evidence="4" key="1">
    <citation type="journal article" date="2017" name="Nature">
        <title>The genome of Chenopodium quinoa.</title>
        <authorList>
            <person name="Jarvis D.E."/>
            <person name="Ho Y.S."/>
            <person name="Lightfoot D.J."/>
            <person name="Schmoeckel S.M."/>
            <person name="Li B."/>
            <person name="Borm T.J.A."/>
            <person name="Ohyanagi H."/>
            <person name="Mineta K."/>
            <person name="Michell C.T."/>
            <person name="Saber N."/>
            <person name="Kharbatia N.M."/>
            <person name="Rupper R.R."/>
            <person name="Sharp A.R."/>
            <person name="Dally N."/>
            <person name="Boughton B.A."/>
            <person name="Woo Y.H."/>
            <person name="Gao G."/>
            <person name="Schijlen E.G.W.M."/>
            <person name="Guo X."/>
            <person name="Momin A.A."/>
            <person name="Negrao S."/>
            <person name="Al-Babili S."/>
            <person name="Gehring C."/>
            <person name="Roessner U."/>
            <person name="Jung C."/>
            <person name="Murphy K."/>
            <person name="Arold S.T."/>
            <person name="Gojobori T."/>
            <person name="van der Linden C.G."/>
            <person name="van Loo E.N."/>
            <person name="Jellen E.N."/>
            <person name="Maughan P.J."/>
            <person name="Tester M."/>
        </authorList>
    </citation>
    <scope>NUCLEOTIDE SEQUENCE [LARGE SCALE GENOMIC DNA]</scope>
    <source>
        <strain evidence="4">cv. PI 614886</strain>
    </source>
</reference>
<dbReference type="GO" id="GO:0008270">
    <property type="term" value="F:zinc ion binding"/>
    <property type="evidence" value="ECO:0007669"/>
    <property type="project" value="UniProtKB-KW"/>
</dbReference>
<dbReference type="PROSITE" id="PS50158">
    <property type="entry name" value="ZF_CCHC"/>
    <property type="match status" value="1"/>
</dbReference>
<feature type="region of interest" description="Disordered" evidence="2">
    <location>
        <begin position="12"/>
        <end position="37"/>
    </location>
</feature>
<organism evidence="4 5">
    <name type="scientific">Chenopodium quinoa</name>
    <name type="common">Quinoa</name>
    <dbReference type="NCBI Taxonomy" id="63459"/>
    <lineage>
        <taxon>Eukaryota</taxon>
        <taxon>Viridiplantae</taxon>
        <taxon>Streptophyta</taxon>
        <taxon>Embryophyta</taxon>
        <taxon>Tracheophyta</taxon>
        <taxon>Spermatophyta</taxon>
        <taxon>Magnoliopsida</taxon>
        <taxon>eudicotyledons</taxon>
        <taxon>Gunneridae</taxon>
        <taxon>Pentapetalae</taxon>
        <taxon>Caryophyllales</taxon>
        <taxon>Chenopodiaceae</taxon>
        <taxon>Chenopodioideae</taxon>
        <taxon>Atripliceae</taxon>
        <taxon>Chenopodium</taxon>
    </lineage>
</organism>
<evidence type="ECO:0000256" key="2">
    <source>
        <dbReference type="SAM" id="MobiDB-lite"/>
    </source>
</evidence>
<dbReference type="Proteomes" id="UP000596660">
    <property type="component" value="Unplaced"/>
</dbReference>